<evidence type="ECO:0000256" key="6">
    <source>
        <dbReference type="ARBA" id="ARBA00023136"/>
    </source>
</evidence>
<organism evidence="14 15">
    <name type="scientific">Pseudomonas syringae pv. papulans</name>
    <dbReference type="NCBI Taxonomy" id="83963"/>
    <lineage>
        <taxon>Bacteria</taxon>
        <taxon>Pseudomonadati</taxon>
        <taxon>Pseudomonadota</taxon>
        <taxon>Gammaproteobacteria</taxon>
        <taxon>Pseudomonadales</taxon>
        <taxon>Pseudomonadaceae</taxon>
        <taxon>Pseudomonas</taxon>
        <taxon>Pseudomonas syringae</taxon>
    </lineage>
</organism>
<dbReference type="PANTHER" id="PTHR32089:SF119">
    <property type="entry name" value="METHYL-ACCEPTING CHEMOTAXIS PROTEIN CTPL"/>
    <property type="match status" value="1"/>
</dbReference>
<evidence type="ECO:0000256" key="3">
    <source>
        <dbReference type="ARBA" id="ARBA00022481"/>
    </source>
</evidence>
<dbReference type="Pfam" id="PF00672">
    <property type="entry name" value="HAMP"/>
    <property type="match status" value="1"/>
</dbReference>
<keyword evidence="7 9" id="KW-0807">Transducer</keyword>
<keyword evidence="4 11" id="KW-0812">Transmembrane</keyword>
<dbReference type="InterPro" id="IPR003660">
    <property type="entry name" value="HAMP_dom"/>
</dbReference>
<evidence type="ECO:0000313" key="14">
    <source>
        <dbReference type="EMBL" id="MDH4620824.1"/>
    </source>
</evidence>
<dbReference type="PROSITE" id="PS50111">
    <property type="entry name" value="CHEMOTAXIS_TRANSDUC_2"/>
    <property type="match status" value="1"/>
</dbReference>
<keyword evidence="10" id="KW-0175">Coiled coil</keyword>
<evidence type="ECO:0000256" key="1">
    <source>
        <dbReference type="ARBA" id="ARBA00004651"/>
    </source>
</evidence>
<evidence type="ECO:0000313" key="15">
    <source>
        <dbReference type="Proteomes" id="UP001162155"/>
    </source>
</evidence>
<feature type="coiled-coil region" evidence="10">
    <location>
        <begin position="398"/>
        <end position="428"/>
    </location>
</feature>
<sequence length="644" mass="68105">MSAVLSLLQSRLLRPVFIALGIALLVQVVVAVALTRSTVTALEADLANRLGVDSQHLSSELELASSEVTSSLDALSASTRQRLSVGLSTRLKEEQAQLRATLEKDLRESATDMAELLAAVAPRAMWDNDTPTLSEFARRAQRNPNVLFVVYDDAAGEHLTRYMNRDNPLVKALLAKGEGERAMDKVLNAAKSDPSVYYVEASISPNGVEIGKVRMGVSTATVEENLTALDKRFATLITSGEQLVSDSLASASKDSSTALRTRLQSAQAAGAAMTANTRVAVQEAAETLRWRIGMGLALVGLGVLLLLAVVLGRRVVSKLHLLIAALNDLAAGEGDLTKRVKLDSNDEIGDMSAAVNRFIDKLQPIVREAGEVAQRTGQEIGVMSERNAGADAAAELQRDQVAASLKALEQMADEAQSESQAMQAALRQVIDIKQATDENTRTSNQVGGLIEALAGQVETGAQVIERLAQQSQQIEVVLEVIHGIAEQTNLLALNAAIEAARAGETGRGFAVVADEVRALASKTQSSTGDIQEHIIALQRGAKEAVAAIGIAGRQAKEGLEVLRDSAKRQQTVQVSVEQVHAAIGLATKAAVHQAEGAQAVRGRVEVIHAQAEKAAKAVVETTASGKVLNGLAAQLKSSLGQFRA</sequence>
<keyword evidence="6 11" id="KW-0472">Membrane</keyword>
<evidence type="ECO:0000259" key="12">
    <source>
        <dbReference type="PROSITE" id="PS50111"/>
    </source>
</evidence>
<gene>
    <name evidence="14" type="ORF">JW322_03260</name>
</gene>
<dbReference type="Gene3D" id="1.10.287.950">
    <property type="entry name" value="Methyl-accepting chemotaxis protein"/>
    <property type="match status" value="1"/>
</dbReference>
<keyword evidence="2" id="KW-1003">Cell membrane</keyword>
<dbReference type="SUPFAM" id="SSF58104">
    <property type="entry name" value="Methyl-accepting chemotaxis protein (MCP) signaling domain"/>
    <property type="match status" value="1"/>
</dbReference>
<comment type="similarity">
    <text evidence="8">Belongs to the methyl-accepting chemotaxis (MCP) protein family.</text>
</comment>
<accession>A0A0N8SGL2</accession>
<keyword evidence="3" id="KW-0488">Methylation</keyword>
<feature type="domain" description="HAMP" evidence="13">
    <location>
        <begin position="313"/>
        <end position="367"/>
    </location>
</feature>
<evidence type="ECO:0000256" key="7">
    <source>
        <dbReference type="ARBA" id="ARBA00023224"/>
    </source>
</evidence>
<dbReference type="GO" id="GO:0005886">
    <property type="term" value="C:plasma membrane"/>
    <property type="evidence" value="ECO:0007669"/>
    <property type="project" value="UniProtKB-SubCell"/>
</dbReference>
<feature type="domain" description="Methyl-accepting transducer" evidence="12">
    <location>
        <begin position="372"/>
        <end position="608"/>
    </location>
</feature>
<evidence type="ECO:0000256" key="5">
    <source>
        <dbReference type="ARBA" id="ARBA00022989"/>
    </source>
</evidence>
<keyword evidence="5 11" id="KW-1133">Transmembrane helix</keyword>
<reference evidence="14" key="1">
    <citation type="submission" date="2021-02" db="EMBL/GenBank/DDBJ databases">
        <title>Genome analysis of blister spot of apple pathogen from New York area.</title>
        <authorList>
            <person name="Kandel P."/>
            <person name="Hockett K.L."/>
            <person name="Santander R."/>
            <person name="Acimovic S."/>
        </authorList>
    </citation>
    <scope>NUCLEOTIDE SEQUENCE</scope>
    <source>
        <strain evidence="14">PSP1</strain>
    </source>
</reference>
<dbReference type="PROSITE" id="PS50885">
    <property type="entry name" value="HAMP"/>
    <property type="match status" value="1"/>
</dbReference>
<dbReference type="Gene3D" id="6.10.340.10">
    <property type="match status" value="1"/>
</dbReference>
<dbReference type="RefSeq" id="WP_044309289.1">
    <property type="nucleotide sequence ID" value="NZ_JAFFRY010000014.1"/>
</dbReference>
<dbReference type="Pfam" id="PF00015">
    <property type="entry name" value="MCPsignal"/>
    <property type="match status" value="1"/>
</dbReference>
<dbReference type="SMART" id="SM00283">
    <property type="entry name" value="MA"/>
    <property type="match status" value="1"/>
</dbReference>
<dbReference type="GO" id="GO:0007165">
    <property type="term" value="P:signal transduction"/>
    <property type="evidence" value="ECO:0007669"/>
    <property type="project" value="UniProtKB-KW"/>
</dbReference>
<evidence type="ECO:0000256" key="2">
    <source>
        <dbReference type="ARBA" id="ARBA00022475"/>
    </source>
</evidence>
<name>A0A0N8SGL2_PSESX</name>
<dbReference type="SMART" id="SM00304">
    <property type="entry name" value="HAMP"/>
    <property type="match status" value="1"/>
</dbReference>
<proteinExistence type="inferred from homology"/>
<protein>
    <submittedName>
        <fullName evidence="14">Methyl-accepting chemotaxis protein</fullName>
    </submittedName>
</protein>
<dbReference type="Proteomes" id="UP001162155">
    <property type="component" value="Unassembled WGS sequence"/>
</dbReference>
<evidence type="ECO:0000256" key="8">
    <source>
        <dbReference type="ARBA" id="ARBA00029447"/>
    </source>
</evidence>
<evidence type="ECO:0000256" key="9">
    <source>
        <dbReference type="PROSITE-ProRule" id="PRU00284"/>
    </source>
</evidence>
<dbReference type="PANTHER" id="PTHR32089">
    <property type="entry name" value="METHYL-ACCEPTING CHEMOTAXIS PROTEIN MCPB"/>
    <property type="match status" value="1"/>
</dbReference>
<evidence type="ECO:0000256" key="11">
    <source>
        <dbReference type="SAM" id="Phobius"/>
    </source>
</evidence>
<dbReference type="EMBL" id="JAFFRZ010000001">
    <property type="protein sequence ID" value="MDH4620824.1"/>
    <property type="molecule type" value="Genomic_DNA"/>
</dbReference>
<comment type="subcellular location">
    <subcellularLocation>
        <location evidence="1">Cell membrane</location>
        <topology evidence="1">Multi-pass membrane protein</topology>
    </subcellularLocation>
</comment>
<feature type="transmembrane region" description="Helical" evidence="11">
    <location>
        <begin position="12"/>
        <end position="34"/>
    </location>
</feature>
<dbReference type="CDD" id="cd06225">
    <property type="entry name" value="HAMP"/>
    <property type="match status" value="1"/>
</dbReference>
<dbReference type="AlphaFoldDB" id="A0A0N8SGL2"/>
<feature type="transmembrane region" description="Helical" evidence="11">
    <location>
        <begin position="290"/>
        <end position="311"/>
    </location>
</feature>
<evidence type="ECO:0000256" key="10">
    <source>
        <dbReference type="SAM" id="Coils"/>
    </source>
</evidence>
<evidence type="ECO:0000256" key="4">
    <source>
        <dbReference type="ARBA" id="ARBA00022692"/>
    </source>
</evidence>
<comment type="caution">
    <text evidence="14">The sequence shown here is derived from an EMBL/GenBank/DDBJ whole genome shotgun (WGS) entry which is preliminary data.</text>
</comment>
<dbReference type="GO" id="GO:0006935">
    <property type="term" value="P:chemotaxis"/>
    <property type="evidence" value="ECO:0007669"/>
    <property type="project" value="UniProtKB-ARBA"/>
</dbReference>
<evidence type="ECO:0000259" key="13">
    <source>
        <dbReference type="PROSITE" id="PS50885"/>
    </source>
</evidence>
<dbReference type="InterPro" id="IPR004089">
    <property type="entry name" value="MCPsignal_dom"/>
</dbReference>